<dbReference type="EMBL" id="FNYA01000001">
    <property type="protein sequence ID" value="SEI47298.1"/>
    <property type="molecule type" value="Genomic_DNA"/>
</dbReference>
<dbReference type="Proteomes" id="UP000199702">
    <property type="component" value="Unassembled WGS sequence"/>
</dbReference>
<dbReference type="PANTHER" id="PTHR42756">
    <property type="entry name" value="TRANSCRIPTIONAL REGULATOR, MARR"/>
    <property type="match status" value="1"/>
</dbReference>
<dbReference type="InterPro" id="IPR000835">
    <property type="entry name" value="HTH_MarR-typ"/>
</dbReference>
<dbReference type="PRINTS" id="PR00598">
    <property type="entry name" value="HTHMARR"/>
</dbReference>
<evidence type="ECO:0000256" key="1">
    <source>
        <dbReference type="ARBA" id="ARBA00023015"/>
    </source>
</evidence>
<proteinExistence type="predicted"/>
<evidence type="ECO:0000313" key="5">
    <source>
        <dbReference type="EMBL" id="SEI47298.1"/>
    </source>
</evidence>
<dbReference type="InterPro" id="IPR036388">
    <property type="entry name" value="WH-like_DNA-bd_sf"/>
</dbReference>
<gene>
    <name evidence="5" type="ORF">SAMN05660918_0775</name>
</gene>
<dbReference type="InterPro" id="IPR036390">
    <property type="entry name" value="WH_DNA-bd_sf"/>
</dbReference>
<evidence type="ECO:0000256" key="2">
    <source>
        <dbReference type="ARBA" id="ARBA00023125"/>
    </source>
</evidence>
<protein>
    <submittedName>
        <fullName evidence="5">DNA-binding transcriptional regulator, MarR family</fullName>
    </submittedName>
</protein>
<dbReference type="SUPFAM" id="SSF46785">
    <property type="entry name" value="Winged helix' DNA-binding domain"/>
    <property type="match status" value="1"/>
</dbReference>
<evidence type="ECO:0000256" key="3">
    <source>
        <dbReference type="ARBA" id="ARBA00023163"/>
    </source>
</evidence>
<reference evidence="6" key="1">
    <citation type="submission" date="2016-10" db="EMBL/GenBank/DDBJ databases">
        <authorList>
            <person name="Varghese N."/>
            <person name="Submissions S."/>
        </authorList>
    </citation>
    <scope>NUCLEOTIDE SEQUENCE [LARGE SCALE GENOMIC DNA]</scope>
    <source>
        <strain evidence="6">DSM 17934</strain>
    </source>
</reference>
<keyword evidence="2 5" id="KW-0238">DNA-binding</keyword>
<dbReference type="Gene3D" id="1.10.10.10">
    <property type="entry name" value="Winged helix-like DNA-binding domain superfamily/Winged helix DNA-binding domain"/>
    <property type="match status" value="1"/>
</dbReference>
<dbReference type="GO" id="GO:0003700">
    <property type="term" value="F:DNA-binding transcription factor activity"/>
    <property type="evidence" value="ECO:0007669"/>
    <property type="project" value="InterPro"/>
</dbReference>
<dbReference type="Pfam" id="PF01047">
    <property type="entry name" value="MarR"/>
    <property type="match status" value="1"/>
</dbReference>
<feature type="domain" description="HTH marR-type" evidence="4">
    <location>
        <begin position="5"/>
        <end position="139"/>
    </location>
</feature>
<evidence type="ECO:0000313" key="6">
    <source>
        <dbReference type="Proteomes" id="UP000199702"/>
    </source>
</evidence>
<organism evidence="5 6">
    <name type="scientific">Flavobacterium terrigena</name>
    <dbReference type="NCBI Taxonomy" id="402734"/>
    <lineage>
        <taxon>Bacteria</taxon>
        <taxon>Pseudomonadati</taxon>
        <taxon>Bacteroidota</taxon>
        <taxon>Flavobacteriia</taxon>
        <taxon>Flavobacteriales</taxon>
        <taxon>Flavobacteriaceae</taxon>
        <taxon>Flavobacterium</taxon>
    </lineage>
</organism>
<keyword evidence="6" id="KW-1185">Reference proteome</keyword>
<evidence type="ECO:0000259" key="4">
    <source>
        <dbReference type="PROSITE" id="PS50995"/>
    </source>
</evidence>
<dbReference type="STRING" id="402734.SAMN05660918_0775"/>
<dbReference type="AlphaFoldDB" id="A0A1H6QU21"/>
<name>A0A1H6QU21_9FLAO</name>
<dbReference type="RefSeq" id="WP_091308224.1">
    <property type="nucleotide sequence ID" value="NZ_CBCSJU010000001.1"/>
</dbReference>
<dbReference type="PROSITE" id="PS50995">
    <property type="entry name" value="HTH_MARR_2"/>
    <property type="match status" value="1"/>
</dbReference>
<keyword evidence="1" id="KW-0805">Transcription regulation</keyword>
<dbReference type="OrthoDB" id="5327581at2"/>
<dbReference type="GO" id="GO:0003677">
    <property type="term" value="F:DNA binding"/>
    <property type="evidence" value="ECO:0007669"/>
    <property type="project" value="UniProtKB-KW"/>
</dbReference>
<dbReference type="SMART" id="SM00347">
    <property type="entry name" value="HTH_MARR"/>
    <property type="match status" value="1"/>
</dbReference>
<sequence>MDKLNDIIFYNIEKAIKTYRMFAMKRIRDNNYKITTDQWLIIKSILENPDITQQEIAKNVFKDNASVTRIIELMVKSNYVTREENASDRRKSNLKVTKEGEAIIENVNDLVIENRKIALKGITQEELNITSSTLKKIIANCN</sequence>
<accession>A0A1H6QU21</accession>
<dbReference type="PANTHER" id="PTHR42756:SF1">
    <property type="entry name" value="TRANSCRIPTIONAL REPRESSOR OF EMRAB OPERON"/>
    <property type="match status" value="1"/>
</dbReference>
<keyword evidence="3" id="KW-0804">Transcription</keyword>